<dbReference type="SUPFAM" id="SSF49503">
    <property type="entry name" value="Cupredoxins"/>
    <property type="match status" value="1"/>
</dbReference>
<dbReference type="Gene3D" id="2.60.40.420">
    <property type="entry name" value="Cupredoxins - blue copper proteins"/>
    <property type="match status" value="1"/>
</dbReference>
<proteinExistence type="predicted"/>
<evidence type="ECO:0000313" key="3">
    <source>
        <dbReference type="EMBL" id="MED6218251.1"/>
    </source>
</evidence>
<feature type="chain" id="PRO_5046787251" description="Phytocyanin domain-containing protein" evidence="1">
    <location>
        <begin position="29"/>
        <end position="160"/>
    </location>
</feature>
<evidence type="ECO:0000256" key="1">
    <source>
        <dbReference type="SAM" id="SignalP"/>
    </source>
</evidence>
<feature type="domain" description="Phytocyanin" evidence="2">
    <location>
        <begin position="29"/>
        <end position="147"/>
    </location>
</feature>
<dbReference type="PANTHER" id="PTHR34052">
    <property type="entry name" value="GLYCINE-RICH PROTEIN-LIKE"/>
    <property type="match status" value="1"/>
</dbReference>
<dbReference type="Proteomes" id="UP001341840">
    <property type="component" value="Unassembled WGS sequence"/>
</dbReference>
<keyword evidence="1" id="KW-0732">Signal</keyword>
<dbReference type="InterPro" id="IPR008972">
    <property type="entry name" value="Cupredoxin"/>
</dbReference>
<evidence type="ECO:0000313" key="4">
    <source>
        <dbReference type="Proteomes" id="UP001341840"/>
    </source>
</evidence>
<protein>
    <recommendedName>
        <fullName evidence="2">Phytocyanin domain-containing protein</fullName>
    </recommendedName>
</protein>
<evidence type="ECO:0000259" key="2">
    <source>
        <dbReference type="PROSITE" id="PS51485"/>
    </source>
</evidence>
<reference evidence="3 4" key="1">
    <citation type="journal article" date="2023" name="Plants (Basel)">
        <title>Bridging the Gap: Combining Genomics and Transcriptomics Approaches to Understand Stylosanthes scabra, an Orphan Legume from the Brazilian Caatinga.</title>
        <authorList>
            <person name="Ferreira-Neto J.R.C."/>
            <person name="da Silva M.D."/>
            <person name="Binneck E."/>
            <person name="de Melo N.F."/>
            <person name="da Silva R.H."/>
            <person name="de Melo A.L.T.M."/>
            <person name="Pandolfi V."/>
            <person name="Bustamante F.O."/>
            <person name="Brasileiro-Vidal A.C."/>
            <person name="Benko-Iseppon A.M."/>
        </authorList>
    </citation>
    <scope>NUCLEOTIDE SEQUENCE [LARGE SCALE GENOMIC DNA]</scope>
    <source>
        <tissue evidence="3">Leaves</tissue>
    </source>
</reference>
<name>A0ABU6Z7I2_9FABA</name>
<sequence>MDSVIVIRRAVLVLVVVTACAIVGSSEGKSILVGGSQGWRAGTNYTQWTMQNSPFHINDTLAWNAVFKYPAPNNTTAGQSVYEVTNMWSYTTCEFRGAKVLGNSHEGGGEGFKVKLNEWRPYYFASPENGASDCIAGLTKFIAIPTPYTSHHHTTATFNP</sequence>
<dbReference type="PANTHER" id="PTHR34052:SF2">
    <property type="entry name" value="PLASTOCYANIN-LIKE DOMAIN PROTEIN"/>
    <property type="match status" value="1"/>
</dbReference>
<organism evidence="3 4">
    <name type="scientific">Stylosanthes scabra</name>
    <dbReference type="NCBI Taxonomy" id="79078"/>
    <lineage>
        <taxon>Eukaryota</taxon>
        <taxon>Viridiplantae</taxon>
        <taxon>Streptophyta</taxon>
        <taxon>Embryophyta</taxon>
        <taxon>Tracheophyta</taxon>
        <taxon>Spermatophyta</taxon>
        <taxon>Magnoliopsida</taxon>
        <taxon>eudicotyledons</taxon>
        <taxon>Gunneridae</taxon>
        <taxon>Pentapetalae</taxon>
        <taxon>rosids</taxon>
        <taxon>fabids</taxon>
        <taxon>Fabales</taxon>
        <taxon>Fabaceae</taxon>
        <taxon>Papilionoideae</taxon>
        <taxon>50 kb inversion clade</taxon>
        <taxon>dalbergioids sensu lato</taxon>
        <taxon>Dalbergieae</taxon>
        <taxon>Pterocarpus clade</taxon>
        <taxon>Stylosanthes</taxon>
    </lineage>
</organism>
<keyword evidence="4" id="KW-1185">Reference proteome</keyword>
<comment type="caution">
    <text evidence="3">The sequence shown here is derived from an EMBL/GenBank/DDBJ whole genome shotgun (WGS) entry which is preliminary data.</text>
</comment>
<dbReference type="PROSITE" id="PS51485">
    <property type="entry name" value="PHYTOCYANIN"/>
    <property type="match status" value="1"/>
</dbReference>
<gene>
    <name evidence="3" type="ORF">PIB30_025176</name>
</gene>
<accession>A0ABU6Z7I2</accession>
<dbReference type="EMBL" id="JASCZI010271952">
    <property type="protein sequence ID" value="MED6218251.1"/>
    <property type="molecule type" value="Genomic_DNA"/>
</dbReference>
<feature type="signal peptide" evidence="1">
    <location>
        <begin position="1"/>
        <end position="28"/>
    </location>
</feature>
<dbReference type="InterPro" id="IPR003245">
    <property type="entry name" value="Phytocyanin_dom"/>
</dbReference>